<evidence type="ECO:0000313" key="3">
    <source>
        <dbReference type="EMBL" id="KAJ7027785.1"/>
    </source>
</evidence>
<feature type="region of interest" description="Disordered" evidence="1">
    <location>
        <begin position="1"/>
        <end position="47"/>
    </location>
</feature>
<dbReference type="Proteomes" id="UP001218188">
    <property type="component" value="Unassembled WGS sequence"/>
</dbReference>
<accession>A0AAD6WX05</accession>
<name>A0AAD6WX05_9AGAR</name>
<sequence>MVNDGDSPRVSPQRLRVSLESTSATLRAVSPSAAPPAKRFKKSKPKDVKVEPLQDVATLYLANTAALDINPQPMDDVYVPRWFLREKFGGSDQHFIATFHPDKGADRHRRAVFPRADLNPFLPHAPGAPGLIFASRMEIVEDPTPPTPPWALFLKDNPSGKAVWRYMGDYRNRRCGNLTAEQFKSQTPEVKQKWGSRLLASRQHPVYVAMRARIALRKAGVAVVPGDDAEAREMKMVKAEKKGKPPLKALHLEEQDIVAALSRGDETIDIIRLECVSYDHAFVAELARRYAAQGGVGRQAKPTKSLGSKNVKTKSKGKGKAKQPPNADSDNESGSAFAPESEDSDWESNQIQPRPRRQKKKLEDRPPNKLSPELGSPAPQLEAPSRSRTPKLGLDESMSDLTELSDSGSEEL</sequence>
<feature type="domain" description="DUF6697" evidence="2">
    <location>
        <begin position="79"/>
        <end position="288"/>
    </location>
</feature>
<organism evidence="3 4">
    <name type="scientific">Mycena alexandri</name>
    <dbReference type="NCBI Taxonomy" id="1745969"/>
    <lineage>
        <taxon>Eukaryota</taxon>
        <taxon>Fungi</taxon>
        <taxon>Dikarya</taxon>
        <taxon>Basidiomycota</taxon>
        <taxon>Agaricomycotina</taxon>
        <taxon>Agaricomycetes</taxon>
        <taxon>Agaricomycetidae</taxon>
        <taxon>Agaricales</taxon>
        <taxon>Marasmiineae</taxon>
        <taxon>Mycenaceae</taxon>
        <taxon>Mycena</taxon>
    </lineage>
</organism>
<feature type="compositionally biased region" description="Basic residues" evidence="1">
    <location>
        <begin position="311"/>
        <end position="321"/>
    </location>
</feature>
<evidence type="ECO:0000313" key="4">
    <source>
        <dbReference type="Proteomes" id="UP001218188"/>
    </source>
</evidence>
<keyword evidence="4" id="KW-1185">Reference proteome</keyword>
<dbReference type="Pfam" id="PF20411">
    <property type="entry name" value="DUF6697"/>
    <property type="match status" value="1"/>
</dbReference>
<reference evidence="3" key="1">
    <citation type="submission" date="2023-03" db="EMBL/GenBank/DDBJ databases">
        <title>Massive genome expansion in bonnet fungi (Mycena s.s.) driven by repeated elements and novel gene families across ecological guilds.</title>
        <authorList>
            <consortium name="Lawrence Berkeley National Laboratory"/>
            <person name="Harder C.B."/>
            <person name="Miyauchi S."/>
            <person name="Viragh M."/>
            <person name="Kuo A."/>
            <person name="Thoen E."/>
            <person name="Andreopoulos B."/>
            <person name="Lu D."/>
            <person name="Skrede I."/>
            <person name="Drula E."/>
            <person name="Henrissat B."/>
            <person name="Morin E."/>
            <person name="Kohler A."/>
            <person name="Barry K."/>
            <person name="LaButti K."/>
            <person name="Morin E."/>
            <person name="Salamov A."/>
            <person name="Lipzen A."/>
            <person name="Mereny Z."/>
            <person name="Hegedus B."/>
            <person name="Baldrian P."/>
            <person name="Stursova M."/>
            <person name="Weitz H."/>
            <person name="Taylor A."/>
            <person name="Grigoriev I.V."/>
            <person name="Nagy L.G."/>
            <person name="Martin F."/>
            <person name="Kauserud H."/>
        </authorList>
    </citation>
    <scope>NUCLEOTIDE SEQUENCE</scope>
    <source>
        <strain evidence="3">CBHHK200</strain>
    </source>
</reference>
<comment type="caution">
    <text evidence="3">The sequence shown here is derived from an EMBL/GenBank/DDBJ whole genome shotgun (WGS) entry which is preliminary data.</text>
</comment>
<proteinExistence type="predicted"/>
<dbReference type="InterPro" id="IPR046520">
    <property type="entry name" value="DUF6697"/>
</dbReference>
<evidence type="ECO:0000256" key="1">
    <source>
        <dbReference type="SAM" id="MobiDB-lite"/>
    </source>
</evidence>
<evidence type="ECO:0000259" key="2">
    <source>
        <dbReference type="Pfam" id="PF20411"/>
    </source>
</evidence>
<feature type="region of interest" description="Disordered" evidence="1">
    <location>
        <begin position="293"/>
        <end position="412"/>
    </location>
</feature>
<dbReference type="EMBL" id="JARJCM010000119">
    <property type="protein sequence ID" value="KAJ7027785.1"/>
    <property type="molecule type" value="Genomic_DNA"/>
</dbReference>
<dbReference type="AlphaFoldDB" id="A0AAD6WX05"/>
<protein>
    <recommendedName>
        <fullName evidence="2">DUF6697 domain-containing protein</fullName>
    </recommendedName>
</protein>
<gene>
    <name evidence="3" type="ORF">C8F04DRAFT_1121326</name>
</gene>
<feature type="compositionally biased region" description="Polar residues" evidence="1">
    <location>
        <begin position="399"/>
        <end position="412"/>
    </location>
</feature>